<dbReference type="CDD" id="cd06550">
    <property type="entry name" value="TM_ABC_iron-siderophores_like"/>
    <property type="match status" value="1"/>
</dbReference>
<dbReference type="InterPro" id="IPR000522">
    <property type="entry name" value="ABC_transptr_permease_BtuC"/>
</dbReference>
<evidence type="ECO:0000256" key="4">
    <source>
        <dbReference type="ARBA" id="ARBA00022475"/>
    </source>
</evidence>
<evidence type="ECO:0000256" key="3">
    <source>
        <dbReference type="ARBA" id="ARBA00022448"/>
    </source>
</evidence>
<accession>A0A484S1Q4</accession>
<feature type="transmembrane region" description="Helical" evidence="8">
    <location>
        <begin position="78"/>
        <end position="99"/>
    </location>
</feature>
<keyword evidence="3" id="KW-0813">Transport</keyword>
<feature type="transmembrane region" description="Helical" evidence="8">
    <location>
        <begin position="317"/>
        <end position="338"/>
    </location>
</feature>
<comment type="similarity">
    <text evidence="2">Belongs to the binding-protein-dependent transport system permease family. FecCD subfamily.</text>
</comment>
<dbReference type="EMBL" id="CAADII010000066">
    <property type="protein sequence ID" value="VFR56512.1"/>
    <property type="molecule type" value="Genomic_DNA"/>
</dbReference>
<evidence type="ECO:0000256" key="6">
    <source>
        <dbReference type="ARBA" id="ARBA00022989"/>
    </source>
</evidence>
<evidence type="ECO:0000313" key="9">
    <source>
        <dbReference type="EMBL" id="VFR56512.1"/>
    </source>
</evidence>
<keyword evidence="4" id="KW-1003">Cell membrane</keyword>
<comment type="subcellular location">
    <subcellularLocation>
        <location evidence="1">Cell membrane</location>
        <topology evidence="1">Multi-pass membrane protein</topology>
    </subcellularLocation>
</comment>
<dbReference type="FunFam" id="1.10.3470.10:FF:000001">
    <property type="entry name" value="Vitamin B12 ABC transporter permease BtuC"/>
    <property type="match status" value="1"/>
</dbReference>
<evidence type="ECO:0000256" key="1">
    <source>
        <dbReference type="ARBA" id="ARBA00004651"/>
    </source>
</evidence>
<dbReference type="GO" id="GO:0033214">
    <property type="term" value="P:siderophore-iron import into cell"/>
    <property type="evidence" value="ECO:0007669"/>
    <property type="project" value="TreeGrafter"/>
</dbReference>
<keyword evidence="7 8" id="KW-0472">Membrane</keyword>
<dbReference type="PANTHER" id="PTHR30472:SF25">
    <property type="entry name" value="ABC TRANSPORTER PERMEASE PROTEIN MJ0876-RELATED"/>
    <property type="match status" value="1"/>
</dbReference>
<feature type="transmembrane region" description="Helical" evidence="8">
    <location>
        <begin position="160"/>
        <end position="182"/>
    </location>
</feature>
<dbReference type="GO" id="GO:0005886">
    <property type="term" value="C:plasma membrane"/>
    <property type="evidence" value="ECO:0007669"/>
    <property type="project" value="UniProtKB-SubCell"/>
</dbReference>
<dbReference type="InterPro" id="IPR037294">
    <property type="entry name" value="ABC_BtuC-like"/>
</dbReference>
<keyword evidence="5 8" id="KW-0812">Transmembrane</keyword>
<gene>
    <name evidence="9" type="ORF">BRI6_1411</name>
</gene>
<evidence type="ECO:0000256" key="5">
    <source>
        <dbReference type="ARBA" id="ARBA00022692"/>
    </source>
</evidence>
<feature type="transmembrane region" description="Helical" evidence="8">
    <location>
        <begin position="290"/>
        <end position="310"/>
    </location>
</feature>
<name>A0A484S1Q4_9ZZZZ</name>
<dbReference type="Gene3D" id="1.10.3470.10">
    <property type="entry name" value="ABC transporter involved in vitamin B12 uptake, BtuC"/>
    <property type="match status" value="1"/>
</dbReference>
<dbReference type="SUPFAM" id="SSF81345">
    <property type="entry name" value="ABC transporter involved in vitamin B12 uptake, BtuC"/>
    <property type="match status" value="1"/>
</dbReference>
<evidence type="ECO:0000256" key="8">
    <source>
        <dbReference type="SAM" id="Phobius"/>
    </source>
</evidence>
<dbReference type="Pfam" id="PF01032">
    <property type="entry name" value="FecCD"/>
    <property type="match status" value="1"/>
</dbReference>
<evidence type="ECO:0000256" key="2">
    <source>
        <dbReference type="ARBA" id="ARBA00007935"/>
    </source>
</evidence>
<dbReference type="AlphaFoldDB" id="A0A484S1Q4"/>
<evidence type="ECO:0000256" key="7">
    <source>
        <dbReference type="ARBA" id="ARBA00023136"/>
    </source>
</evidence>
<proteinExistence type="inferred from homology"/>
<feature type="transmembrane region" description="Helical" evidence="8">
    <location>
        <begin position="202"/>
        <end position="221"/>
    </location>
</feature>
<reference evidence="9" key="1">
    <citation type="submission" date="2019-03" db="EMBL/GenBank/DDBJ databases">
        <authorList>
            <person name="Danneels B."/>
        </authorList>
    </citation>
    <scope>NUCLEOTIDE SEQUENCE</scope>
</reference>
<sequence>MSQAAVPRDESAPMPRAWRSPRAILIGLALALPALMLLSTVSGAFNIPLADLPRLVWNPDMLDVVARSVLLEIRLPRILLGVIAGMGLAVAGATMQALFRNPLADPGLIGISSGGALGAVAAIVVGGGALAVAPAAFLGALAATLLGYRLGRRQAGMAGLLLAGIAINAVCASLIGLFTYLADDTQLRSLAFWNLGSLAGGSWPMLAWLGPWTLLLSLLAVREWRAMNALLLGEREAQHLGFALAALRRRLVLLTALLVGPIVAATGIIGFVGLVVPHLLRLTLGADHRALLPACALGGACALTLADWLARIVIVPAELPIGIVTSLVGGPFFLWLLASRRGP</sequence>
<organism evidence="9">
    <name type="scientific">plant metagenome</name>
    <dbReference type="NCBI Taxonomy" id="1297885"/>
    <lineage>
        <taxon>unclassified sequences</taxon>
        <taxon>metagenomes</taxon>
        <taxon>organismal metagenomes</taxon>
    </lineage>
</organism>
<feature type="transmembrane region" description="Helical" evidence="8">
    <location>
        <begin position="251"/>
        <end position="278"/>
    </location>
</feature>
<feature type="transmembrane region" description="Helical" evidence="8">
    <location>
        <begin position="106"/>
        <end position="125"/>
    </location>
</feature>
<dbReference type="GO" id="GO:0022857">
    <property type="term" value="F:transmembrane transporter activity"/>
    <property type="evidence" value="ECO:0007669"/>
    <property type="project" value="InterPro"/>
</dbReference>
<keyword evidence="6 8" id="KW-1133">Transmembrane helix</keyword>
<dbReference type="PANTHER" id="PTHR30472">
    <property type="entry name" value="FERRIC ENTEROBACTIN TRANSPORT SYSTEM PERMEASE PROTEIN"/>
    <property type="match status" value="1"/>
</dbReference>
<protein>
    <submittedName>
        <fullName evidence="9">Hemin ABC transporter, permease protein</fullName>
    </submittedName>
</protein>